<protein>
    <submittedName>
        <fullName evidence="8">Precorrin-3B C(17)-methyltransferase</fullName>
    </submittedName>
</protein>
<dbReference type="InterPro" id="IPR035996">
    <property type="entry name" value="4pyrrol_Methylase_sf"/>
</dbReference>
<dbReference type="SUPFAM" id="SSF53790">
    <property type="entry name" value="Tetrapyrrole methylase"/>
    <property type="match status" value="1"/>
</dbReference>
<dbReference type="AlphaFoldDB" id="A0A1T1D0V5"/>
<dbReference type="NCBIfam" id="TIGR01466">
    <property type="entry name" value="cobJ_cbiH"/>
    <property type="match status" value="1"/>
</dbReference>
<evidence type="ECO:0000256" key="2">
    <source>
        <dbReference type="ARBA" id="ARBA00022573"/>
    </source>
</evidence>
<dbReference type="InterPro" id="IPR002750">
    <property type="entry name" value="CobE/GbiG_C"/>
</dbReference>
<dbReference type="Gene3D" id="3.40.1010.10">
    <property type="entry name" value="Cobalt-precorrin-4 Transmethylase, Domain 1"/>
    <property type="match status" value="1"/>
</dbReference>
<evidence type="ECO:0000313" key="9">
    <source>
        <dbReference type="Proteomes" id="UP000242636"/>
    </source>
</evidence>
<dbReference type="Pfam" id="PF01890">
    <property type="entry name" value="CbiG_C"/>
    <property type="match status" value="1"/>
</dbReference>
<feature type="non-terminal residue" evidence="8">
    <location>
        <position position="1"/>
    </location>
</feature>
<dbReference type="GO" id="GO:0009236">
    <property type="term" value="P:cobalamin biosynthetic process"/>
    <property type="evidence" value="ECO:0007669"/>
    <property type="project" value="UniProtKB-UniPathway"/>
</dbReference>
<feature type="domain" description="Tetrapyrrole methylase" evidence="6">
    <location>
        <begin position="232"/>
        <end position="439"/>
    </location>
</feature>
<dbReference type="InterPro" id="IPR014777">
    <property type="entry name" value="4pyrrole_Mease_sub1"/>
</dbReference>
<dbReference type="GO" id="GO:0008168">
    <property type="term" value="F:methyltransferase activity"/>
    <property type="evidence" value="ECO:0007669"/>
    <property type="project" value="UniProtKB-KW"/>
</dbReference>
<keyword evidence="2" id="KW-0169">Cobalamin biosynthesis</keyword>
<dbReference type="GO" id="GO:0032259">
    <property type="term" value="P:methylation"/>
    <property type="evidence" value="ECO:0007669"/>
    <property type="project" value="UniProtKB-KW"/>
</dbReference>
<comment type="pathway">
    <text evidence="1">Cofactor biosynthesis; adenosylcobalamin biosynthesis.</text>
</comment>
<gene>
    <name evidence="8" type="ORF">BV61_02695</name>
</gene>
<evidence type="ECO:0000259" key="7">
    <source>
        <dbReference type="Pfam" id="PF01890"/>
    </source>
</evidence>
<keyword evidence="3 8" id="KW-0489">Methyltransferase</keyword>
<evidence type="ECO:0000256" key="1">
    <source>
        <dbReference type="ARBA" id="ARBA00004953"/>
    </source>
</evidence>
<reference evidence="8 9" key="1">
    <citation type="submission" date="2017-02" db="EMBL/GenBank/DDBJ databases">
        <title>Draft Genome Sequences of 'Candidatus Synechococcus spongiarum', Cyanobacterial Symbionts of the Mediterranean Sponge Aplysina aerophoba from two locations.</title>
        <authorList>
            <person name="Slaby B.M."/>
            <person name="Hentschel U."/>
        </authorList>
    </citation>
    <scope>NUCLEOTIDE SEQUENCE [LARGE SCALE GENOMIC DNA]</scope>
    <source>
        <strain evidence="8">LMB bulk15M</strain>
    </source>
</reference>
<dbReference type="Gene3D" id="3.30.420.180">
    <property type="entry name" value="CobE/GbiG C-terminal domain"/>
    <property type="match status" value="1"/>
</dbReference>
<keyword evidence="4 8" id="KW-0808">Transferase</keyword>
<dbReference type="InterPro" id="IPR006363">
    <property type="entry name" value="Cbl_synth_CobJ/CibH_dom"/>
</dbReference>
<comment type="caution">
    <text evidence="8">The sequence shown here is derived from an EMBL/GenBank/DDBJ whole genome shotgun (WGS) entry which is preliminary data.</text>
</comment>
<proteinExistence type="predicted"/>
<dbReference type="InterPro" id="IPR014776">
    <property type="entry name" value="4pyrrole_Mease_sub2"/>
</dbReference>
<dbReference type="SUPFAM" id="SSF159672">
    <property type="entry name" value="CbiG N-terminal domain-like"/>
    <property type="match status" value="1"/>
</dbReference>
<dbReference type="Pfam" id="PF00590">
    <property type="entry name" value="TP_methylase"/>
    <property type="match status" value="1"/>
</dbReference>
<dbReference type="UniPathway" id="UPA00148"/>
<dbReference type="EMBL" id="MWLD01000035">
    <property type="protein sequence ID" value="OOV34492.1"/>
    <property type="molecule type" value="Genomic_DNA"/>
</dbReference>
<evidence type="ECO:0000259" key="6">
    <source>
        <dbReference type="Pfam" id="PF00590"/>
    </source>
</evidence>
<dbReference type="Gene3D" id="3.30.950.10">
    <property type="entry name" value="Methyltransferase, Cobalt-precorrin-4 Transmethylase, Domain 2"/>
    <property type="match status" value="1"/>
</dbReference>
<feature type="domain" description="CobE/GbiG C-terminal" evidence="7">
    <location>
        <begin position="93"/>
        <end position="217"/>
    </location>
</feature>
<evidence type="ECO:0000256" key="3">
    <source>
        <dbReference type="ARBA" id="ARBA00022603"/>
    </source>
</evidence>
<dbReference type="PANTHER" id="PTHR47036">
    <property type="entry name" value="COBALT-FACTOR III C(17)-METHYLTRANSFERASE-RELATED"/>
    <property type="match status" value="1"/>
</dbReference>
<dbReference type="CDD" id="cd11646">
    <property type="entry name" value="Precorrin_3B_C17_MT"/>
    <property type="match status" value="1"/>
</dbReference>
<dbReference type="InterPro" id="IPR000878">
    <property type="entry name" value="4pyrrol_Mease"/>
</dbReference>
<dbReference type="InterPro" id="IPR051810">
    <property type="entry name" value="Precorrin_MeTrfase"/>
</dbReference>
<dbReference type="InterPro" id="IPR038029">
    <property type="entry name" value="GbiG_N_sf"/>
</dbReference>
<accession>A0A1T1D0V5</accession>
<dbReference type="PANTHER" id="PTHR47036:SF1">
    <property type="entry name" value="COBALT-FACTOR III C(17)-METHYLTRANSFERASE-RELATED"/>
    <property type="match status" value="1"/>
</dbReference>
<evidence type="ECO:0000256" key="4">
    <source>
        <dbReference type="ARBA" id="ARBA00022679"/>
    </source>
</evidence>
<sequence>GYSSGSGQLAPDCFGSSLGWQRGLGNWDGLAKAFAQRQNMALVQESGSTSWRATAAAARLQPAAGPLPPGEPWLYVGHRSATGATAHWHPPVLWLGLGCERHTRQAVLEAVVEESLASAGLAAAAVAGVASLDRKGNEAGLLELCQHHQWPLKVFTAAQLAAIPVPNGSLIVARQVGTPSVAEAAALAAAGTSAQLLVPKTVVRGERASGAATCAVALATNPWAPGRGALDLVGSGPGALDQLTPAARSALAAATTWVGYGPYLNRLEPLRFPHQLRLDGVLGKEQERCATALALACQGQRVALISSGDSGIYGLAGPALACWLDLPEQERPDFAVHPGISALQMAAARLGGPLMHDFCVISLSDKLTPWATIRQRLQAAALGDFVVALYNPRSKERVRQLQEARRILLAERSGSTPVAICRQLARPEERITLTTLAALESNMVDMLTLVLVGNRQTRRQDSWLLTPRGYGMDRTVKSG</sequence>
<evidence type="ECO:0000313" key="8">
    <source>
        <dbReference type="EMBL" id="OOV34492.1"/>
    </source>
</evidence>
<dbReference type="InterPro" id="IPR036518">
    <property type="entry name" value="CobE/GbiG_C_sf"/>
</dbReference>
<name>A0A1T1D0V5_9SYNE</name>
<keyword evidence="5" id="KW-0949">S-adenosyl-L-methionine</keyword>
<keyword evidence="9" id="KW-1185">Reference proteome</keyword>
<dbReference type="Proteomes" id="UP000242636">
    <property type="component" value="Unassembled WGS sequence"/>
</dbReference>
<organism evidence="8 9">
    <name type="scientific">Candidatus Synechococcus spongiarum LMB bulk15M</name>
    <dbReference type="NCBI Taxonomy" id="1943582"/>
    <lineage>
        <taxon>Bacteria</taxon>
        <taxon>Bacillati</taxon>
        <taxon>Cyanobacteriota</taxon>
        <taxon>Cyanophyceae</taxon>
        <taxon>Synechococcales</taxon>
        <taxon>Synechococcaceae</taxon>
        <taxon>Synechococcus</taxon>
    </lineage>
</organism>
<dbReference type="SUPFAM" id="SSF159664">
    <property type="entry name" value="CobE/GbiG C-terminal domain-like"/>
    <property type="match status" value="1"/>
</dbReference>
<evidence type="ECO:0000256" key="5">
    <source>
        <dbReference type="ARBA" id="ARBA00022691"/>
    </source>
</evidence>